<sequence>MSQNIIEYLRQESINNLFSTSSFSSSWVTWKPIINSYKPNTSSRNIIDLGDKLSQIFTTTAPSGRDNKAVSTGGNAWEALVCWYLNLCSIGRRTVIIKHSKKLIPPPISDAITVTYNTFASNTESDLVAITFPDKLEYSIPKESIVIKDTNGNIVPTSTTRTSRGTTISKFNYLNVINALVERDFNEIEIHIIQCKTNWNDNAQIPMLWDMVYSATTFKRSIYIGQNGYSINNAKDFTYSFVTVPTISADAKASLNPNSTCVRRVNSLSGGNYWGLPTKSGVASSLKEMLTRNLANGHANSHLTSLSTEIANLSTTYSYFNF</sequence>
<name>A0A926EHG1_9FIRM</name>
<protein>
    <submittedName>
        <fullName evidence="1">Uncharacterized protein</fullName>
    </submittedName>
</protein>
<evidence type="ECO:0000313" key="2">
    <source>
        <dbReference type="Proteomes" id="UP000655830"/>
    </source>
</evidence>
<keyword evidence="2" id="KW-1185">Reference proteome</keyword>
<dbReference type="RefSeq" id="WP_249331243.1">
    <property type="nucleotide sequence ID" value="NZ_JACRSY010000002.1"/>
</dbReference>
<dbReference type="AlphaFoldDB" id="A0A926EHG1"/>
<accession>A0A926EHG1</accession>
<comment type="caution">
    <text evidence="1">The sequence shown here is derived from an EMBL/GenBank/DDBJ whole genome shotgun (WGS) entry which is preliminary data.</text>
</comment>
<reference evidence="1" key="1">
    <citation type="submission" date="2020-08" db="EMBL/GenBank/DDBJ databases">
        <title>Genome public.</title>
        <authorList>
            <person name="Liu C."/>
            <person name="Sun Q."/>
        </authorList>
    </citation>
    <scope>NUCLEOTIDE SEQUENCE</scope>
    <source>
        <strain evidence="1">NSJ-12</strain>
    </source>
</reference>
<dbReference type="Proteomes" id="UP000655830">
    <property type="component" value="Unassembled WGS sequence"/>
</dbReference>
<proteinExistence type="predicted"/>
<evidence type="ECO:0000313" key="1">
    <source>
        <dbReference type="EMBL" id="MBC8578178.1"/>
    </source>
</evidence>
<dbReference type="EMBL" id="JACRSY010000002">
    <property type="protein sequence ID" value="MBC8578178.1"/>
    <property type="molecule type" value="Genomic_DNA"/>
</dbReference>
<organism evidence="1 2">
    <name type="scientific">Zhenhengia yiwuensis</name>
    <dbReference type="NCBI Taxonomy" id="2763666"/>
    <lineage>
        <taxon>Bacteria</taxon>
        <taxon>Bacillati</taxon>
        <taxon>Bacillota</taxon>
        <taxon>Clostridia</taxon>
        <taxon>Lachnospirales</taxon>
        <taxon>Lachnospiraceae</taxon>
        <taxon>Zhenhengia</taxon>
    </lineage>
</organism>
<gene>
    <name evidence="1" type="ORF">H8718_01305</name>
</gene>